<sequence>MVPDHHSLLVHHLVYIRRRIVIPQEDTFLLDSIYRDSPRRVLASPPGPPPPLPVISLRPGQPPPQAALLPWQQQPPHERPAHLPARPHPMTLQTGRGPPLHSGEHQRRDPGNRGTGDLNYG</sequence>
<feature type="compositionally biased region" description="Low complexity" evidence="1">
    <location>
        <begin position="66"/>
        <end position="75"/>
    </location>
</feature>
<gene>
    <name evidence="2" type="ORF">OBBRIDRAFT_840411</name>
</gene>
<accession>A0A8E2DF99</accession>
<feature type="compositionally biased region" description="Basic and acidic residues" evidence="1">
    <location>
        <begin position="102"/>
        <end position="111"/>
    </location>
</feature>
<evidence type="ECO:0000313" key="2">
    <source>
        <dbReference type="EMBL" id="OCH83574.1"/>
    </source>
</evidence>
<evidence type="ECO:0000313" key="3">
    <source>
        <dbReference type="Proteomes" id="UP000250043"/>
    </source>
</evidence>
<proteinExistence type="predicted"/>
<keyword evidence="3" id="KW-1185">Reference proteome</keyword>
<dbReference type="EMBL" id="KV722979">
    <property type="protein sequence ID" value="OCH83574.1"/>
    <property type="molecule type" value="Genomic_DNA"/>
</dbReference>
<name>A0A8E2DF99_9APHY</name>
<organism evidence="2 3">
    <name type="scientific">Obba rivulosa</name>
    <dbReference type="NCBI Taxonomy" id="1052685"/>
    <lineage>
        <taxon>Eukaryota</taxon>
        <taxon>Fungi</taxon>
        <taxon>Dikarya</taxon>
        <taxon>Basidiomycota</taxon>
        <taxon>Agaricomycotina</taxon>
        <taxon>Agaricomycetes</taxon>
        <taxon>Polyporales</taxon>
        <taxon>Gelatoporiaceae</taxon>
        <taxon>Obba</taxon>
    </lineage>
</organism>
<dbReference type="Proteomes" id="UP000250043">
    <property type="component" value="Unassembled WGS sequence"/>
</dbReference>
<feature type="region of interest" description="Disordered" evidence="1">
    <location>
        <begin position="38"/>
        <end position="121"/>
    </location>
</feature>
<dbReference type="AlphaFoldDB" id="A0A8E2DF99"/>
<reference evidence="2 3" key="1">
    <citation type="submission" date="2016-07" db="EMBL/GenBank/DDBJ databases">
        <title>Draft genome of the white-rot fungus Obba rivulosa 3A-2.</title>
        <authorList>
            <consortium name="DOE Joint Genome Institute"/>
            <person name="Miettinen O."/>
            <person name="Riley R."/>
            <person name="Acob R."/>
            <person name="Barry K."/>
            <person name="Cullen D."/>
            <person name="De Vries R."/>
            <person name="Hainaut M."/>
            <person name="Hatakka A."/>
            <person name="Henrissat B."/>
            <person name="Hilden K."/>
            <person name="Kuo R."/>
            <person name="Labutti K."/>
            <person name="Lipzen A."/>
            <person name="Makela M.R."/>
            <person name="Sandor L."/>
            <person name="Spatafora J.W."/>
            <person name="Grigoriev I.V."/>
            <person name="Hibbett D.S."/>
        </authorList>
    </citation>
    <scope>NUCLEOTIDE SEQUENCE [LARGE SCALE GENOMIC DNA]</scope>
    <source>
        <strain evidence="2 3">3A-2</strain>
    </source>
</reference>
<protein>
    <submittedName>
        <fullName evidence="2">Uncharacterized protein</fullName>
    </submittedName>
</protein>
<evidence type="ECO:0000256" key="1">
    <source>
        <dbReference type="SAM" id="MobiDB-lite"/>
    </source>
</evidence>